<comment type="caution">
    <text evidence="2">The sequence shown here is derived from an EMBL/GenBank/DDBJ whole genome shotgun (WGS) entry which is preliminary data.</text>
</comment>
<dbReference type="RefSeq" id="WP_114478321.1">
    <property type="nucleotide sequence ID" value="NZ_QPII01000004.1"/>
</dbReference>
<name>A0A368TZM2_9GAMM</name>
<evidence type="ECO:0000256" key="1">
    <source>
        <dbReference type="SAM" id="Coils"/>
    </source>
</evidence>
<sequence length="184" mass="20552">MNYRILFACATTLWLAGCEFLPEQGRANVTEEEMVEATVDCPGGVPTFEADACLLPDWMSLGLASQRGDSDWRSAKLIEVEQAPVDSEDARHLARAITLAWGSERQWTEAAELFDAHLRSAPEPLQPLLRYWRNELEGRRAMAGQLSRSQSALAAQRAENEQLAEKLEALTAIEQNINLRQQSP</sequence>
<organism evidence="2 3">
    <name type="scientific">Billgrantia montanilacus</name>
    <dbReference type="NCBI Taxonomy" id="2282305"/>
    <lineage>
        <taxon>Bacteria</taxon>
        <taxon>Pseudomonadati</taxon>
        <taxon>Pseudomonadota</taxon>
        <taxon>Gammaproteobacteria</taxon>
        <taxon>Oceanospirillales</taxon>
        <taxon>Halomonadaceae</taxon>
        <taxon>Billgrantia</taxon>
    </lineage>
</organism>
<keyword evidence="3" id="KW-1185">Reference proteome</keyword>
<evidence type="ECO:0008006" key="4">
    <source>
        <dbReference type="Google" id="ProtNLM"/>
    </source>
</evidence>
<reference evidence="2 3" key="1">
    <citation type="submission" date="2018-07" db="EMBL/GenBank/DDBJ databases">
        <title>Halomonas montanilacus sp. nov., isolated from Lake Pengyan on Tibetan Plateau.</title>
        <authorList>
            <person name="Lu H."/>
            <person name="Xing P."/>
            <person name="Wu Q."/>
        </authorList>
    </citation>
    <scope>NUCLEOTIDE SEQUENCE [LARGE SCALE GENOMIC DNA]</scope>
    <source>
        <strain evidence="2 3">PYC7W</strain>
    </source>
</reference>
<dbReference type="OrthoDB" id="6172547at2"/>
<dbReference type="Proteomes" id="UP000252405">
    <property type="component" value="Unassembled WGS sequence"/>
</dbReference>
<protein>
    <recommendedName>
        <fullName evidence="4">YfhG lipoprotein</fullName>
    </recommendedName>
</protein>
<dbReference type="PROSITE" id="PS51257">
    <property type="entry name" value="PROKAR_LIPOPROTEIN"/>
    <property type="match status" value="1"/>
</dbReference>
<evidence type="ECO:0000313" key="3">
    <source>
        <dbReference type="Proteomes" id="UP000252405"/>
    </source>
</evidence>
<feature type="coiled-coil region" evidence="1">
    <location>
        <begin position="146"/>
        <end position="180"/>
    </location>
</feature>
<evidence type="ECO:0000313" key="2">
    <source>
        <dbReference type="EMBL" id="RCV90031.1"/>
    </source>
</evidence>
<keyword evidence="1" id="KW-0175">Coiled coil</keyword>
<proteinExistence type="predicted"/>
<gene>
    <name evidence="2" type="ORF">DU505_07170</name>
</gene>
<accession>A0A368TZM2</accession>
<dbReference type="EMBL" id="QPII01000004">
    <property type="protein sequence ID" value="RCV90031.1"/>
    <property type="molecule type" value="Genomic_DNA"/>
</dbReference>
<dbReference type="AlphaFoldDB" id="A0A368TZM2"/>